<evidence type="ECO:0000313" key="2">
    <source>
        <dbReference type="EMBL" id="OMO63149.1"/>
    </source>
</evidence>
<dbReference type="Pfam" id="PF00646">
    <property type="entry name" value="F-box"/>
    <property type="match status" value="1"/>
</dbReference>
<dbReference type="Proteomes" id="UP000188268">
    <property type="component" value="Unassembled WGS sequence"/>
</dbReference>
<feature type="domain" description="F-box" evidence="1">
    <location>
        <begin position="39"/>
        <end position="92"/>
    </location>
</feature>
<dbReference type="Gramene" id="OMO63149">
    <property type="protein sequence ID" value="OMO63149"/>
    <property type="gene ID" value="CCACVL1_22458"/>
</dbReference>
<reference evidence="2 3" key="1">
    <citation type="submission" date="2013-09" db="EMBL/GenBank/DDBJ databases">
        <title>Corchorus capsularis genome sequencing.</title>
        <authorList>
            <person name="Alam M."/>
            <person name="Haque M.S."/>
            <person name="Islam M.S."/>
            <person name="Emdad E.M."/>
            <person name="Islam M.M."/>
            <person name="Ahmed B."/>
            <person name="Halim A."/>
            <person name="Hossen Q.M.M."/>
            <person name="Hossain M.Z."/>
            <person name="Ahmed R."/>
            <person name="Khan M.M."/>
            <person name="Islam R."/>
            <person name="Rashid M.M."/>
            <person name="Khan S.A."/>
            <person name="Rahman M.S."/>
            <person name="Alam M."/>
        </authorList>
    </citation>
    <scope>NUCLEOTIDE SEQUENCE [LARGE SCALE GENOMIC DNA]</scope>
    <source>
        <strain evidence="3">cv. CVL-1</strain>
        <tissue evidence="2">Whole seedling</tissue>
    </source>
</reference>
<dbReference type="InterPro" id="IPR053197">
    <property type="entry name" value="F-box_SCFL_complex_component"/>
</dbReference>
<keyword evidence="3" id="KW-1185">Reference proteome</keyword>
<accession>A0A1R3GYI1</accession>
<organism evidence="2 3">
    <name type="scientific">Corchorus capsularis</name>
    <name type="common">Jute</name>
    <dbReference type="NCBI Taxonomy" id="210143"/>
    <lineage>
        <taxon>Eukaryota</taxon>
        <taxon>Viridiplantae</taxon>
        <taxon>Streptophyta</taxon>
        <taxon>Embryophyta</taxon>
        <taxon>Tracheophyta</taxon>
        <taxon>Spermatophyta</taxon>
        <taxon>Magnoliopsida</taxon>
        <taxon>eudicotyledons</taxon>
        <taxon>Gunneridae</taxon>
        <taxon>Pentapetalae</taxon>
        <taxon>rosids</taxon>
        <taxon>malvids</taxon>
        <taxon>Malvales</taxon>
        <taxon>Malvaceae</taxon>
        <taxon>Grewioideae</taxon>
        <taxon>Apeibeae</taxon>
        <taxon>Corchorus</taxon>
    </lineage>
</organism>
<dbReference type="InterPro" id="IPR053781">
    <property type="entry name" value="F-box_AtFBL13-like"/>
</dbReference>
<dbReference type="InterPro" id="IPR032675">
    <property type="entry name" value="LRR_dom_sf"/>
</dbReference>
<dbReference type="InterPro" id="IPR001810">
    <property type="entry name" value="F-box_dom"/>
</dbReference>
<dbReference type="Gene3D" id="3.80.10.10">
    <property type="entry name" value="Ribonuclease Inhibitor"/>
    <property type="match status" value="1"/>
</dbReference>
<dbReference type="SUPFAM" id="SSF52047">
    <property type="entry name" value="RNI-like"/>
    <property type="match status" value="1"/>
</dbReference>
<dbReference type="CDD" id="cd22160">
    <property type="entry name" value="F-box_AtFBL13-like"/>
    <property type="match status" value="1"/>
</dbReference>
<dbReference type="STRING" id="210143.A0A1R3GYI1"/>
<name>A0A1R3GYI1_COCAP</name>
<sequence>MGALNQERSFLVSVVLTDQPWKTMMQEMKKSRTSNEFQIDRLSDLPDCLIHNILVLLDIKTAIQTCVLSKRWNNLWTSLPQLHFDSRSFNKLTPFKKFVLNVLSRCKDNGLFSLRFFQASMDRSFIHRVLRYAASHGVQEVTLQHHLNGLHIAHFLCSCKSLKTLELQACKLSESNFFEPLSKCVNLENLKIFACNVECGKTIKLSAPRLVNLTLAGTVKNCLPGQKNQVVLCAPRLSSFFYVGGYPLALSMNGCPILQRMGICLDAPSNKTQDNVEAYYSDTKNLLQEVCCYAKIIQIQLDSWEVRMQSFF</sequence>
<dbReference type="SUPFAM" id="SSF81383">
    <property type="entry name" value="F-box domain"/>
    <property type="match status" value="1"/>
</dbReference>
<dbReference type="PANTHER" id="PTHR34223:SF51">
    <property type="entry name" value="OS06G0556300 PROTEIN"/>
    <property type="match status" value="1"/>
</dbReference>
<dbReference type="EMBL" id="AWWV01012999">
    <property type="protein sequence ID" value="OMO63149.1"/>
    <property type="molecule type" value="Genomic_DNA"/>
</dbReference>
<dbReference type="PANTHER" id="PTHR34223">
    <property type="entry name" value="OS11G0201299 PROTEIN"/>
    <property type="match status" value="1"/>
</dbReference>
<dbReference type="OrthoDB" id="1002541at2759"/>
<protein>
    <recommendedName>
        <fullName evidence="1">F-box domain-containing protein</fullName>
    </recommendedName>
</protein>
<comment type="caution">
    <text evidence="2">The sequence shown here is derived from an EMBL/GenBank/DDBJ whole genome shotgun (WGS) entry which is preliminary data.</text>
</comment>
<dbReference type="OMA" id="HWRNLWL"/>
<dbReference type="AlphaFoldDB" id="A0A1R3GYI1"/>
<evidence type="ECO:0000313" key="3">
    <source>
        <dbReference type="Proteomes" id="UP000188268"/>
    </source>
</evidence>
<evidence type="ECO:0000259" key="1">
    <source>
        <dbReference type="PROSITE" id="PS50181"/>
    </source>
</evidence>
<dbReference type="PROSITE" id="PS50181">
    <property type="entry name" value="FBOX"/>
    <property type="match status" value="1"/>
</dbReference>
<dbReference type="InterPro" id="IPR036047">
    <property type="entry name" value="F-box-like_dom_sf"/>
</dbReference>
<gene>
    <name evidence="2" type="ORF">CCACVL1_22458</name>
</gene>
<proteinExistence type="predicted"/>
<dbReference type="Gene3D" id="1.20.1280.50">
    <property type="match status" value="1"/>
</dbReference>